<accession>X1VD33</accession>
<organism evidence="1">
    <name type="scientific">marine sediment metagenome</name>
    <dbReference type="NCBI Taxonomy" id="412755"/>
    <lineage>
        <taxon>unclassified sequences</taxon>
        <taxon>metagenomes</taxon>
        <taxon>ecological metagenomes</taxon>
    </lineage>
</organism>
<dbReference type="AlphaFoldDB" id="X1VD33"/>
<dbReference type="EMBL" id="BARW01028331">
    <property type="protein sequence ID" value="GAJ11761.1"/>
    <property type="molecule type" value="Genomic_DNA"/>
</dbReference>
<reference evidence="1" key="1">
    <citation type="journal article" date="2014" name="Front. Microbiol.">
        <title>High frequency of phylogenetically diverse reductive dehalogenase-homologous genes in deep subseafloor sedimentary metagenomes.</title>
        <authorList>
            <person name="Kawai M."/>
            <person name="Futagami T."/>
            <person name="Toyoda A."/>
            <person name="Takaki Y."/>
            <person name="Nishi S."/>
            <person name="Hori S."/>
            <person name="Arai W."/>
            <person name="Tsubouchi T."/>
            <person name="Morono Y."/>
            <person name="Uchiyama I."/>
            <person name="Ito T."/>
            <person name="Fujiyama A."/>
            <person name="Inagaki F."/>
            <person name="Takami H."/>
        </authorList>
    </citation>
    <scope>NUCLEOTIDE SEQUENCE</scope>
    <source>
        <strain evidence="1">Expedition CK06-06</strain>
    </source>
</reference>
<protein>
    <submittedName>
        <fullName evidence="1">Uncharacterized protein</fullName>
    </submittedName>
</protein>
<name>X1VD33_9ZZZZ</name>
<proteinExistence type="predicted"/>
<gene>
    <name evidence="1" type="ORF">S12H4_45763</name>
</gene>
<sequence>NGTAQSITACLEGSAYVAHRIKCALYNNVSIIPGIGMTADLLKATPEQNIIWDVKQWRTFNFTAPKPILIAATPYFICAYGDESGLELACTIEPGWDDTSFHTDIDPYNAFPDPISTDVAPSEVHSIYCSYSVPAVPPANPLIGKPLIGADIIQKAKIR</sequence>
<evidence type="ECO:0000313" key="1">
    <source>
        <dbReference type="EMBL" id="GAJ11761.1"/>
    </source>
</evidence>
<comment type="caution">
    <text evidence="1">The sequence shown here is derived from an EMBL/GenBank/DDBJ whole genome shotgun (WGS) entry which is preliminary data.</text>
</comment>
<feature type="non-terminal residue" evidence="1">
    <location>
        <position position="1"/>
    </location>
</feature>